<dbReference type="PANTHER" id="PTHR12258:SF5">
    <property type="entry name" value="BCDNA.GH02250-RELATED"/>
    <property type="match status" value="1"/>
</dbReference>
<proteinExistence type="inferred from homology"/>
<evidence type="ECO:0000256" key="2">
    <source>
        <dbReference type="ARBA" id="ARBA00010971"/>
    </source>
</evidence>
<evidence type="ECO:0000256" key="5">
    <source>
        <dbReference type="PIRSR" id="PIRSR607702-1"/>
    </source>
</evidence>
<comment type="function">
    <text evidence="1">JanA and janB regulate somatic sex differentiation.</text>
</comment>
<comment type="similarity">
    <text evidence="2">Belongs to the janus family.</text>
</comment>
<dbReference type="EMBL" id="JBGBPQ010000029">
    <property type="protein sequence ID" value="KAL1496242.1"/>
    <property type="molecule type" value="Genomic_DNA"/>
</dbReference>
<dbReference type="AlphaFoldDB" id="A0AB34IEP7"/>
<evidence type="ECO:0000256" key="6">
    <source>
        <dbReference type="PIRSR" id="PIRSR607702-2"/>
    </source>
</evidence>
<evidence type="ECO:0000256" key="4">
    <source>
        <dbReference type="ARBA" id="ARBA00022928"/>
    </source>
</evidence>
<dbReference type="SUPFAM" id="SSF143724">
    <property type="entry name" value="PHP14-like"/>
    <property type="match status" value="1"/>
</dbReference>
<accession>A0AB34IEP7</accession>
<name>A0AB34IEP7_PRYPA</name>
<feature type="binding site" evidence="6">
    <location>
        <position position="23"/>
    </location>
    <ligand>
        <name>substrate</name>
    </ligand>
</feature>
<dbReference type="GO" id="GO:0007548">
    <property type="term" value="P:sex differentiation"/>
    <property type="evidence" value="ECO:0007669"/>
    <property type="project" value="UniProtKB-KW"/>
</dbReference>
<reference evidence="7 8" key="1">
    <citation type="journal article" date="2024" name="Science">
        <title>Giant polyketide synthase enzymes in the biosynthesis of giant marine polyether toxins.</title>
        <authorList>
            <person name="Fallon T.R."/>
            <person name="Shende V.V."/>
            <person name="Wierzbicki I.H."/>
            <person name="Pendleton A.L."/>
            <person name="Watervoot N.F."/>
            <person name="Auber R.P."/>
            <person name="Gonzalez D.J."/>
            <person name="Wisecaver J.H."/>
            <person name="Moore B.S."/>
        </authorList>
    </citation>
    <scope>NUCLEOTIDE SEQUENCE [LARGE SCALE GENOMIC DNA]</scope>
    <source>
        <strain evidence="7 8">12B1</strain>
    </source>
</reference>
<gene>
    <name evidence="7" type="ORF">AB1Y20_016205</name>
</gene>
<dbReference type="InterPro" id="IPR007702">
    <property type="entry name" value="Janus"/>
</dbReference>
<sequence length="125" mass="13581">MSAANPAGPTSVPLVDIDEGTFKYVLIEARPRGGGEATLFVRGHSSCEYHADVLERTEREPAVQAANLSLRVLGGGRMKHDAQRRTLFINGYSQQYGQADHALAMRACEAHLGEGYEITTSNEGY</sequence>
<keyword evidence="3" id="KW-0221">Differentiation</keyword>
<keyword evidence="8" id="KW-1185">Reference proteome</keyword>
<dbReference type="GO" id="GO:0005829">
    <property type="term" value="C:cytosol"/>
    <property type="evidence" value="ECO:0007669"/>
    <property type="project" value="TreeGrafter"/>
</dbReference>
<evidence type="ECO:0000313" key="8">
    <source>
        <dbReference type="Proteomes" id="UP001515480"/>
    </source>
</evidence>
<dbReference type="Gene3D" id="3.50.20.20">
    <property type="entry name" value="Janus/Ocnus"/>
    <property type="match status" value="1"/>
</dbReference>
<dbReference type="Pfam" id="PF05005">
    <property type="entry name" value="Ocnus"/>
    <property type="match status" value="1"/>
</dbReference>
<dbReference type="GO" id="GO:0101006">
    <property type="term" value="F:protein histidine phosphatase activity"/>
    <property type="evidence" value="ECO:0007669"/>
    <property type="project" value="TreeGrafter"/>
</dbReference>
<comment type="caution">
    <text evidence="7">The sequence shown here is derived from an EMBL/GenBank/DDBJ whole genome shotgun (WGS) entry which is preliminary data.</text>
</comment>
<evidence type="ECO:0000256" key="1">
    <source>
        <dbReference type="ARBA" id="ARBA00002508"/>
    </source>
</evidence>
<dbReference type="InterPro" id="IPR038596">
    <property type="entry name" value="Janus_sf"/>
</dbReference>
<dbReference type="PANTHER" id="PTHR12258">
    <property type="entry name" value="JANUS-A/JANUS-B"/>
    <property type="match status" value="1"/>
</dbReference>
<evidence type="ECO:0000256" key="3">
    <source>
        <dbReference type="ARBA" id="ARBA00022782"/>
    </source>
</evidence>
<dbReference type="Proteomes" id="UP001515480">
    <property type="component" value="Unassembled WGS sequence"/>
</dbReference>
<keyword evidence="4" id="KW-0726">Sexual differentiation</keyword>
<evidence type="ECO:0000313" key="7">
    <source>
        <dbReference type="EMBL" id="KAL1496242.1"/>
    </source>
</evidence>
<protein>
    <recommendedName>
        <fullName evidence="9">14 kDa phosphohistidine phosphatase</fullName>
    </recommendedName>
</protein>
<evidence type="ECO:0008006" key="9">
    <source>
        <dbReference type="Google" id="ProtNLM"/>
    </source>
</evidence>
<dbReference type="GO" id="GO:0030154">
    <property type="term" value="P:cell differentiation"/>
    <property type="evidence" value="ECO:0007669"/>
    <property type="project" value="UniProtKB-KW"/>
</dbReference>
<organism evidence="7 8">
    <name type="scientific">Prymnesium parvum</name>
    <name type="common">Toxic golden alga</name>
    <dbReference type="NCBI Taxonomy" id="97485"/>
    <lineage>
        <taxon>Eukaryota</taxon>
        <taxon>Haptista</taxon>
        <taxon>Haptophyta</taxon>
        <taxon>Prymnesiophyceae</taxon>
        <taxon>Prymnesiales</taxon>
        <taxon>Prymnesiaceae</taxon>
        <taxon>Prymnesium</taxon>
    </lineage>
</organism>
<feature type="active site" description="Proton acceptor" evidence="5">
    <location>
        <position position="50"/>
    </location>
</feature>